<dbReference type="InterPro" id="IPR008523">
    <property type="entry name" value="DUF805"/>
</dbReference>
<evidence type="ECO:0000313" key="4">
    <source>
        <dbReference type="Proteomes" id="UP000886829"/>
    </source>
</evidence>
<feature type="transmembrane region" description="Helical" evidence="2">
    <location>
        <begin position="93"/>
        <end position="112"/>
    </location>
</feature>
<evidence type="ECO:0000256" key="2">
    <source>
        <dbReference type="SAM" id="Phobius"/>
    </source>
</evidence>
<keyword evidence="2" id="KW-1133">Transmembrane helix</keyword>
<dbReference type="Pfam" id="PF05656">
    <property type="entry name" value="DUF805"/>
    <property type="match status" value="1"/>
</dbReference>
<dbReference type="Proteomes" id="UP000886829">
    <property type="component" value="Unassembled WGS sequence"/>
</dbReference>
<feature type="region of interest" description="Disordered" evidence="1">
    <location>
        <begin position="171"/>
        <end position="231"/>
    </location>
</feature>
<evidence type="ECO:0000313" key="3">
    <source>
        <dbReference type="EMBL" id="HIX56892.1"/>
    </source>
</evidence>
<keyword evidence="2" id="KW-0472">Membrane</keyword>
<feature type="compositionally biased region" description="Polar residues" evidence="1">
    <location>
        <begin position="221"/>
        <end position="231"/>
    </location>
</feature>
<feature type="transmembrane region" description="Helical" evidence="2">
    <location>
        <begin position="59"/>
        <end position="81"/>
    </location>
</feature>
<sequence length="231" mass="24975">MVSFAQAVKDGTHYCLHFDYKGRSCRSEFWWFQLGIFLFTTFSLTIVAFVDALDTDLGYLASSLLWLVSSAFTQYCTIILCIRRLHDRNMRGWWYLLILIPLLGIIALLVLWCLKGTTGYNRFGPDPIYPNGNGFAPFNGVNNMAPASPATPASSASMASANAAPVAEAPVSVAPSSPATPASLTPASEEPTPAALEQDIPNDQAQSAQSAQIAQEAPEQNAQLPDANTKQ</sequence>
<feature type="compositionally biased region" description="Low complexity" evidence="1">
    <location>
        <begin position="204"/>
        <end position="220"/>
    </location>
</feature>
<organism evidence="3 4">
    <name type="scientific">Candidatus Anaerobiospirillum pullistercoris</name>
    <dbReference type="NCBI Taxonomy" id="2838452"/>
    <lineage>
        <taxon>Bacteria</taxon>
        <taxon>Pseudomonadati</taxon>
        <taxon>Pseudomonadota</taxon>
        <taxon>Gammaproteobacteria</taxon>
        <taxon>Aeromonadales</taxon>
        <taxon>Succinivibrionaceae</taxon>
        <taxon>Anaerobiospirillum</taxon>
    </lineage>
</organism>
<keyword evidence="2" id="KW-0812">Transmembrane</keyword>
<protein>
    <submittedName>
        <fullName evidence="3">DUF805 domain-containing protein</fullName>
    </submittedName>
</protein>
<dbReference type="EMBL" id="DXEV01000103">
    <property type="protein sequence ID" value="HIX56892.1"/>
    <property type="molecule type" value="Genomic_DNA"/>
</dbReference>
<accession>A0A9D1WDJ6</accession>
<name>A0A9D1WDJ6_9GAMM</name>
<dbReference type="AlphaFoldDB" id="A0A9D1WDJ6"/>
<dbReference type="PANTHER" id="PTHR34980">
    <property type="entry name" value="INNER MEMBRANE PROTEIN-RELATED-RELATED"/>
    <property type="match status" value="1"/>
</dbReference>
<gene>
    <name evidence="3" type="ORF">H9850_05415</name>
</gene>
<comment type="caution">
    <text evidence="3">The sequence shown here is derived from an EMBL/GenBank/DDBJ whole genome shotgun (WGS) entry which is preliminary data.</text>
</comment>
<proteinExistence type="predicted"/>
<evidence type="ECO:0000256" key="1">
    <source>
        <dbReference type="SAM" id="MobiDB-lite"/>
    </source>
</evidence>
<reference evidence="3" key="1">
    <citation type="journal article" date="2021" name="PeerJ">
        <title>Extensive microbial diversity within the chicken gut microbiome revealed by metagenomics and culture.</title>
        <authorList>
            <person name="Gilroy R."/>
            <person name="Ravi A."/>
            <person name="Getino M."/>
            <person name="Pursley I."/>
            <person name="Horton D.L."/>
            <person name="Alikhan N.F."/>
            <person name="Baker D."/>
            <person name="Gharbi K."/>
            <person name="Hall N."/>
            <person name="Watson M."/>
            <person name="Adriaenssens E.M."/>
            <person name="Foster-Nyarko E."/>
            <person name="Jarju S."/>
            <person name="Secka A."/>
            <person name="Antonio M."/>
            <person name="Oren A."/>
            <person name="Chaudhuri R.R."/>
            <person name="La Ragione R."/>
            <person name="Hildebrand F."/>
            <person name="Pallen M.J."/>
        </authorList>
    </citation>
    <scope>NUCLEOTIDE SEQUENCE</scope>
    <source>
        <strain evidence="3">USASDec5-558</strain>
    </source>
</reference>
<feature type="transmembrane region" description="Helical" evidence="2">
    <location>
        <begin position="29"/>
        <end position="53"/>
    </location>
</feature>
<feature type="compositionally biased region" description="Low complexity" evidence="1">
    <location>
        <begin position="171"/>
        <end position="188"/>
    </location>
</feature>
<dbReference type="GO" id="GO:0005886">
    <property type="term" value="C:plasma membrane"/>
    <property type="evidence" value="ECO:0007669"/>
    <property type="project" value="TreeGrafter"/>
</dbReference>
<reference evidence="3" key="2">
    <citation type="submission" date="2021-04" db="EMBL/GenBank/DDBJ databases">
        <authorList>
            <person name="Gilroy R."/>
        </authorList>
    </citation>
    <scope>NUCLEOTIDE SEQUENCE</scope>
    <source>
        <strain evidence="3">USASDec5-558</strain>
    </source>
</reference>